<sequence length="317" mass="35674">MSDHFFAVESAQARVVKDSVSPQGIRLPTVQARYPRMVHADAKTHRILTGFEGELSEIVMQDISLLADEKLSRNGRSSRAVPVARLLEEAPYVPHFMKNKRGMQATEELTPEEMVTAERLWIELAEATKDTVRQLTELGVHKQWANRPLEWFGYIDVLITATDWENFFALRDHEAAQPEVQHLARAVKAALDHSEQTLLQPGEWHLPYVDDQAEIEQYGGLRDPSGTLRKLSVARCARLTIKPFDGDGSLEKELARYEGLVVSRPVHASPAEHQATPDVAIVDTPGSDIVWQQPALHANFTGYIQNRKTLPYEFVPG</sequence>
<dbReference type="GO" id="GO:0050797">
    <property type="term" value="F:thymidylate synthase (FAD) activity"/>
    <property type="evidence" value="ECO:0007669"/>
    <property type="project" value="InterPro"/>
</dbReference>
<keyword evidence="2" id="KW-1185">Reference proteome</keyword>
<dbReference type="SUPFAM" id="SSF69796">
    <property type="entry name" value="Thymidylate synthase-complementing protein Thy1"/>
    <property type="match status" value="1"/>
</dbReference>
<accession>A0A1H9MYB6</accession>
<evidence type="ECO:0000313" key="1">
    <source>
        <dbReference type="EMBL" id="SER28093.1"/>
    </source>
</evidence>
<dbReference type="STRING" id="1855383.SAMN05216548_11484"/>
<reference evidence="1 2" key="1">
    <citation type="submission" date="2016-10" db="EMBL/GenBank/DDBJ databases">
        <authorList>
            <person name="de Groot N.N."/>
        </authorList>
    </citation>
    <scope>NUCLEOTIDE SEQUENCE [LARGE SCALE GENOMIC DNA]</scope>
    <source>
        <strain evidence="1 2">A52C2</strain>
    </source>
</reference>
<dbReference type="Proteomes" id="UP000199647">
    <property type="component" value="Unassembled WGS sequence"/>
</dbReference>
<dbReference type="AlphaFoldDB" id="A0A1H9MYB6"/>
<organism evidence="1 2">
    <name type="scientific">Faunimonas pinastri</name>
    <dbReference type="NCBI Taxonomy" id="1855383"/>
    <lineage>
        <taxon>Bacteria</taxon>
        <taxon>Pseudomonadati</taxon>
        <taxon>Pseudomonadota</taxon>
        <taxon>Alphaproteobacteria</taxon>
        <taxon>Hyphomicrobiales</taxon>
        <taxon>Afifellaceae</taxon>
        <taxon>Faunimonas</taxon>
    </lineage>
</organism>
<dbReference type="GO" id="GO:0050660">
    <property type="term" value="F:flavin adenine dinucleotide binding"/>
    <property type="evidence" value="ECO:0007669"/>
    <property type="project" value="InterPro"/>
</dbReference>
<name>A0A1H9MYB6_9HYPH</name>
<proteinExistence type="predicted"/>
<dbReference type="GO" id="GO:0006231">
    <property type="term" value="P:dTMP biosynthetic process"/>
    <property type="evidence" value="ECO:0007669"/>
    <property type="project" value="InterPro"/>
</dbReference>
<gene>
    <name evidence="1" type="ORF">SAMN05216548_11484</name>
</gene>
<protein>
    <submittedName>
        <fullName evidence="1">Thymidylate synthase complementing protein</fullName>
    </submittedName>
</protein>
<dbReference type="OrthoDB" id="9156729at2"/>
<dbReference type="InterPro" id="IPR036098">
    <property type="entry name" value="Thymidylate_synthase_ThyX_sf"/>
</dbReference>
<dbReference type="Gene3D" id="3.30.1360.170">
    <property type="match status" value="1"/>
</dbReference>
<dbReference type="EMBL" id="FOFG01000014">
    <property type="protein sequence ID" value="SER28093.1"/>
    <property type="molecule type" value="Genomic_DNA"/>
</dbReference>
<evidence type="ECO:0000313" key="2">
    <source>
        <dbReference type="Proteomes" id="UP000199647"/>
    </source>
</evidence>
<dbReference type="RefSeq" id="WP_092498566.1">
    <property type="nucleotide sequence ID" value="NZ_FOFG01000014.1"/>
</dbReference>